<protein>
    <submittedName>
        <fullName evidence="2">IS1595 family transposase ISBaz1</fullName>
    </submittedName>
</protein>
<dbReference type="InterPro" id="IPR024445">
    <property type="entry name" value="Tnp_ISXO2-like"/>
</dbReference>
<dbReference type="NCBIfam" id="NF033547">
    <property type="entry name" value="transpos_IS1595"/>
    <property type="match status" value="1"/>
</dbReference>
<feature type="domain" description="ISXO2-like transposase" evidence="1">
    <location>
        <begin position="69"/>
        <end position="210"/>
    </location>
</feature>
<dbReference type="PANTHER" id="PTHR47163">
    <property type="entry name" value="DDE_TNP_IS1595 DOMAIN-CONTAINING PROTEIN"/>
    <property type="match status" value="1"/>
</dbReference>
<dbReference type="AlphaFoldDB" id="A0AAU6PEC2"/>
<dbReference type="InterPro" id="IPR053164">
    <property type="entry name" value="IS1016-like_transposase"/>
</dbReference>
<dbReference type="EMBL" id="CP138327">
    <property type="protein sequence ID" value="WXT99357.1"/>
    <property type="molecule type" value="Genomic_DNA"/>
</dbReference>
<organism evidence="2">
    <name type="scientific">Catillopecten margaritatus gill symbiont</name>
    <dbReference type="NCBI Taxonomy" id="3083288"/>
    <lineage>
        <taxon>Bacteria</taxon>
        <taxon>Pseudomonadati</taxon>
        <taxon>Pseudomonadota</taxon>
        <taxon>Gammaproteobacteria</taxon>
        <taxon>sulfur-oxidizing symbionts</taxon>
    </lineage>
</organism>
<name>A0AAU6PEC2_9GAMM</name>
<proteinExistence type="predicted"/>
<reference evidence="2" key="1">
    <citation type="submission" date="2023-10" db="EMBL/GenBank/DDBJ databases">
        <title>The first scallop-associated chemosynthetic bacterial symbiont.</title>
        <authorList>
            <person name="Lin Y.-T."/>
            <person name="Sun J."/>
            <person name="Ip J.C.-H."/>
            <person name="He X."/>
            <person name="Gao Z.-M."/>
            <person name="Perez M."/>
            <person name="Xu T."/>
            <person name="Qian P.-Y."/>
            <person name="Qiu J.-W."/>
        </authorList>
    </citation>
    <scope>NUCLEOTIDE SEQUENCE</scope>
    <source>
        <strain evidence="2">Gill1</strain>
    </source>
</reference>
<accession>A0AAU6PEC2</accession>
<evidence type="ECO:0000259" key="1">
    <source>
        <dbReference type="SMART" id="SM01126"/>
    </source>
</evidence>
<dbReference type="SMART" id="SM01126">
    <property type="entry name" value="DDE_Tnp_IS1595"/>
    <property type="match status" value="1"/>
</dbReference>
<dbReference type="PANTHER" id="PTHR47163:SF2">
    <property type="entry name" value="SI:DKEY-17M8.2"/>
    <property type="match status" value="1"/>
</dbReference>
<dbReference type="Pfam" id="PF12762">
    <property type="entry name" value="DDE_Tnp_IS1595"/>
    <property type="match status" value="1"/>
</dbReference>
<evidence type="ECO:0000313" key="2">
    <source>
        <dbReference type="EMBL" id="WXT99357.1"/>
    </source>
</evidence>
<sequence>MKRKNKYYNRSRLSEAKFREVIKYFSVDLSATQIAQLTNLNLNTVNKILTLVRIRIFELSDQYQLQSAPLVGQIEVDESYFGARRVRGKRGRGARGKIIVFGLLKRGDKVYTQIIEKCDRITLHSIIKDKTSTDSIINSDGWRGYNGLVDFGYKKHYRVHHGKNEFARGNSHINGIESFWGYAKNRLVKFKGMNKKMFKYHLKECEFRFNNRKQDMYKILLDNFRKEPLN</sequence>
<gene>
    <name evidence="2" type="ORF">Ctma_0053</name>
</gene>